<keyword evidence="2 4" id="KW-0238">DNA-binding</keyword>
<dbReference type="GO" id="GO:0030154">
    <property type="term" value="P:cell differentiation"/>
    <property type="evidence" value="ECO:0007669"/>
    <property type="project" value="TreeGrafter"/>
</dbReference>
<evidence type="ECO:0000256" key="4">
    <source>
        <dbReference type="PROSITE-ProRule" id="PRU00267"/>
    </source>
</evidence>
<dbReference type="GO" id="GO:0001228">
    <property type="term" value="F:DNA-binding transcription activator activity, RNA polymerase II-specific"/>
    <property type="evidence" value="ECO:0007669"/>
    <property type="project" value="TreeGrafter"/>
</dbReference>
<dbReference type="OrthoDB" id="6247875at2759"/>
<gene>
    <name evidence="7" type="ORF">T310_6976</name>
</gene>
<dbReference type="AlphaFoldDB" id="A0A0F4YLS6"/>
<dbReference type="STRING" id="1408163.A0A0F4YLS6"/>
<feature type="compositionally biased region" description="Basic residues" evidence="5">
    <location>
        <begin position="117"/>
        <end position="128"/>
    </location>
</feature>
<comment type="caution">
    <text evidence="7">The sequence shown here is derived from an EMBL/GenBank/DDBJ whole genome shotgun (WGS) entry which is preliminary data.</text>
</comment>
<evidence type="ECO:0000256" key="3">
    <source>
        <dbReference type="ARBA" id="ARBA00023163"/>
    </source>
</evidence>
<keyword evidence="4" id="KW-0539">Nucleus</keyword>
<dbReference type="SMART" id="SM00398">
    <property type="entry name" value="HMG"/>
    <property type="match status" value="1"/>
</dbReference>
<dbReference type="Pfam" id="PF00505">
    <property type="entry name" value="HMG_box"/>
    <property type="match status" value="1"/>
</dbReference>
<evidence type="ECO:0000256" key="5">
    <source>
        <dbReference type="SAM" id="MobiDB-lite"/>
    </source>
</evidence>
<dbReference type="Proteomes" id="UP000053958">
    <property type="component" value="Unassembled WGS sequence"/>
</dbReference>
<organism evidence="7 8">
    <name type="scientific">Rasamsonia emersonii (strain ATCC 16479 / CBS 393.64 / IMI 116815)</name>
    <dbReference type="NCBI Taxonomy" id="1408163"/>
    <lineage>
        <taxon>Eukaryota</taxon>
        <taxon>Fungi</taxon>
        <taxon>Dikarya</taxon>
        <taxon>Ascomycota</taxon>
        <taxon>Pezizomycotina</taxon>
        <taxon>Eurotiomycetes</taxon>
        <taxon>Eurotiomycetidae</taxon>
        <taxon>Eurotiales</taxon>
        <taxon>Trichocomaceae</taxon>
        <taxon>Rasamsonia</taxon>
    </lineage>
</organism>
<dbReference type="GeneID" id="25319253"/>
<evidence type="ECO:0000259" key="6">
    <source>
        <dbReference type="PROSITE" id="PS50118"/>
    </source>
</evidence>
<dbReference type="FunFam" id="1.10.30.10:FF:000041">
    <property type="entry name" value="HMG box family protein"/>
    <property type="match status" value="1"/>
</dbReference>
<protein>
    <submittedName>
        <fullName evidence="7">Mating-type protein MAT1-2</fullName>
    </submittedName>
</protein>
<evidence type="ECO:0000256" key="2">
    <source>
        <dbReference type="ARBA" id="ARBA00023125"/>
    </source>
</evidence>
<dbReference type="SUPFAM" id="SSF47095">
    <property type="entry name" value="HMG-box"/>
    <property type="match status" value="1"/>
</dbReference>
<name>A0A0F4YLS6_RASE3</name>
<dbReference type="GO" id="GO:0000978">
    <property type="term" value="F:RNA polymerase II cis-regulatory region sequence-specific DNA binding"/>
    <property type="evidence" value="ECO:0007669"/>
    <property type="project" value="TreeGrafter"/>
</dbReference>
<feature type="region of interest" description="Disordered" evidence="5">
    <location>
        <begin position="184"/>
        <end position="207"/>
    </location>
</feature>
<dbReference type="RefSeq" id="XP_013325687.1">
    <property type="nucleotide sequence ID" value="XM_013470233.1"/>
</dbReference>
<keyword evidence="1" id="KW-0805">Transcription regulation</keyword>
<dbReference type="InterPro" id="IPR036910">
    <property type="entry name" value="HMG_box_dom_sf"/>
</dbReference>
<feature type="region of interest" description="Disordered" evidence="5">
    <location>
        <begin position="106"/>
        <end position="130"/>
    </location>
</feature>
<dbReference type="CDD" id="cd01389">
    <property type="entry name" value="HMG-box_ROX1-like"/>
    <property type="match status" value="1"/>
</dbReference>
<dbReference type="GO" id="GO:0005634">
    <property type="term" value="C:nucleus"/>
    <property type="evidence" value="ECO:0007669"/>
    <property type="project" value="UniProtKB-UniRule"/>
</dbReference>
<keyword evidence="8" id="KW-1185">Reference proteome</keyword>
<accession>A0A0F4YLS6</accession>
<dbReference type="Gene3D" id="1.10.30.10">
    <property type="entry name" value="High mobility group box domain"/>
    <property type="match status" value="1"/>
</dbReference>
<dbReference type="PANTHER" id="PTHR10270">
    <property type="entry name" value="SOX TRANSCRIPTION FACTOR"/>
    <property type="match status" value="1"/>
</dbReference>
<dbReference type="InterPro" id="IPR009071">
    <property type="entry name" value="HMG_box_dom"/>
</dbReference>
<evidence type="ECO:0000313" key="8">
    <source>
        <dbReference type="Proteomes" id="UP000053958"/>
    </source>
</evidence>
<dbReference type="PANTHER" id="PTHR10270:SF161">
    <property type="entry name" value="SEX-DETERMINING REGION Y PROTEIN"/>
    <property type="match status" value="1"/>
</dbReference>
<evidence type="ECO:0000256" key="1">
    <source>
        <dbReference type="ARBA" id="ARBA00023015"/>
    </source>
</evidence>
<dbReference type="EMBL" id="LASV01000385">
    <property type="protein sequence ID" value="KKA19075.1"/>
    <property type="molecule type" value="Genomic_DNA"/>
</dbReference>
<keyword evidence="3" id="KW-0804">Transcription</keyword>
<evidence type="ECO:0000313" key="7">
    <source>
        <dbReference type="EMBL" id="KKA19075.1"/>
    </source>
</evidence>
<dbReference type="InterPro" id="IPR050140">
    <property type="entry name" value="SRY-related_HMG-box_TF-like"/>
</dbReference>
<dbReference type="PROSITE" id="PS50118">
    <property type="entry name" value="HMG_BOX_2"/>
    <property type="match status" value="1"/>
</dbReference>
<sequence length="278" mass="31473">MATPTAVINSSQLLNQATELLWQDALRHLNFTNNEILLPLNIVDLIGNKNIEEIKARLCALIHAPVVGFVDNSMNSFRIMRSPPFTGSTNDAASHTLVPMIPNDTQQIAVEPENKTSGKKGSGKKAKIPRPPNAFILYRQHYHPIIKEAHPEFHNNDISVTLGKQWNNEPEHVKAHFKALANEAKRKHAEDYPDYQYSPRKPSEKKRRILSHCSPGNDKHDVYQNEYVPLPNAVPEMANEVTITETEPDNATPNNDSLMFVPTVEPPVQNYDFINVWY</sequence>
<feature type="DNA-binding region" description="HMG box" evidence="4">
    <location>
        <begin position="128"/>
        <end position="196"/>
    </location>
</feature>
<feature type="domain" description="HMG box" evidence="6">
    <location>
        <begin position="128"/>
        <end position="196"/>
    </location>
</feature>
<proteinExistence type="predicted"/>
<reference evidence="7 8" key="1">
    <citation type="submission" date="2015-04" db="EMBL/GenBank/DDBJ databases">
        <authorList>
            <person name="Heijne W.H."/>
            <person name="Fedorova N.D."/>
            <person name="Nierman W.C."/>
            <person name="Vollebregt A.W."/>
            <person name="Zhao Z."/>
            <person name="Wu L."/>
            <person name="Kumar M."/>
            <person name="Stam H."/>
            <person name="van den Berg M.A."/>
            <person name="Pel H.J."/>
        </authorList>
    </citation>
    <scope>NUCLEOTIDE SEQUENCE [LARGE SCALE GENOMIC DNA]</scope>
    <source>
        <strain evidence="7 8">CBS 393.64</strain>
    </source>
</reference>
<dbReference type="GO" id="GO:0000122">
    <property type="term" value="P:negative regulation of transcription by RNA polymerase II"/>
    <property type="evidence" value="ECO:0007669"/>
    <property type="project" value="TreeGrafter"/>
</dbReference>